<dbReference type="GO" id="GO:0000976">
    <property type="term" value="F:transcription cis-regulatory region binding"/>
    <property type="evidence" value="ECO:0007669"/>
    <property type="project" value="TreeGrafter"/>
</dbReference>
<comment type="subcellular location">
    <subcellularLocation>
        <location evidence="1">Nucleus</location>
    </subcellularLocation>
</comment>
<evidence type="ECO:0000313" key="9">
    <source>
        <dbReference type="EMBL" id="KAI1880519.1"/>
    </source>
</evidence>
<protein>
    <recommendedName>
        <fullName evidence="8">Zn(2)-C6 fungal-type domain-containing protein</fullName>
    </recommendedName>
</protein>
<dbReference type="Proteomes" id="UP000829685">
    <property type="component" value="Unassembled WGS sequence"/>
</dbReference>
<evidence type="ECO:0000256" key="7">
    <source>
        <dbReference type="SAM" id="MobiDB-lite"/>
    </source>
</evidence>
<proteinExistence type="predicted"/>
<keyword evidence="10" id="KW-1185">Reference proteome</keyword>
<dbReference type="Pfam" id="PF04082">
    <property type="entry name" value="Fungal_trans"/>
    <property type="match status" value="1"/>
</dbReference>
<accession>A0A9P9WWX7</accession>
<evidence type="ECO:0000256" key="3">
    <source>
        <dbReference type="ARBA" id="ARBA00023015"/>
    </source>
</evidence>
<keyword evidence="6" id="KW-0539">Nucleus</keyword>
<evidence type="ECO:0000256" key="4">
    <source>
        <dbReference type="ARBA" id="ARBA00023125"/>
    </source>
</evidence>
<dbReference type="GO" id="GO:0006351">
    <property type="term" value="P:DNA-templated transcription"/>
    <property type="evidence" value="ECO:0007669"/>
    <property type="project" value="InterPro"/>
</dbReference>
<evidence type="ECO:0000256" key="2">
    <source>
        <dbReference type="ARBA" id="ARBA00022723"/>
    </source>
</evidence>
<dbReference type="InterPro" id="IPR001138">
    <property type="entry name" value="Zn2Cys6_DnaBD"/>
</dbReference>
<sequence>MAGPLNAQVASSPVSELRDASGDSNPPDSNRKITACVACRKQKIKCHMPGSRPPCSRCNKRGLSCTVNRSLQMLLESDTVWKDSVEKKIQGLQDAIDKLTSQAFPQEKEQHPDCQGSPELQMNRDCRTRPAQLSSDILAQNPTHWNVVLDPQADPGTVPGSYIAQINTTDEEPRAHHRGDLVSKGIIALDRAKLYFENYQQRLDHFVYRVLGDHCLVTFEGTRGASPMLLAATCTVGALHSSSRIQDFNACRAEFVSLCERQSMVSTSNIEDVQALCIGAFWLTDVSWSLVAAAVRAATDLQLHKSFFKAIRGDQQHYLRARLYYHVYACDHHASIAFGKPPLTRDCEAVRRARDFLGCKQATEDDARLVSQVCRWSLLSSVFNTFGVDVDRPLINTEIAELRKFGIALDSLRAEWVDRFAHNAHVGNYPSKGVSLQYYFARLYLCSHAFRGAGSGSARSNPDHLDIERDEIANMAVLSAISILRCVVSDSEIASFLNGLPTYFDVMITFAVVFLLKVSAKPSSHIPLDSHGLRDLIHKTVTTLIRVTSTMNPRHVLVSISKGLSNLWQQSYAGGEDASTNITSSAEREHPTEPWNGDVAFDPYFLSAFDFQAIYTMDAGLDLSMDNIEGL</sequence>
<evidence type="ECO:0000256" key="6">
    <source>
        <dbReference type="ARBA" id="ARBA00023242"/>
    </source>
</evidence>
<dbReference type="PROSITE" id="PS00463">
    <property type="entry name" value="ZN2_CY6_FUNGAL_1"/>
    <property type="match status" value="1"/>
</dbReference>
<dbReference type="Gene3D" id="4.10.240.10">
    <property type="entry name" value="Zn(2)-C6 fungal-type DNA-binding domain"/>
    <property type="match status" value="1"/>
</dbReference>
<dbReference type="CDD" id="cd00067">
    <property type="entry name" value="GAL4"/>
    <property type="match status" value="1"/>
</dbReference>
<dbReference type="PROSITE" id="PS50048">
    <property type="entry name" value="ZN2_CY6_FUNGAL_2"/>
    <property type="match status" value="1"/>
</dbReference>
<reference evidence="9" key="1">
    <citation type="submission" date="2021-03" db="EMBL/GenBank/DDBJ databases">
        <title>Revisited historic fungal species revealed as producer of novel bioactive compounds through whole genome sequencing and comparative genomics.</title>
        <authorList>
            <person name="Vignolle G.A."/>
            <person name="Hochenegger N."/>
            <person name="Mach R.L."/>
            <person name="Mach-Aigner A.R."/>
            <person name="Javad Rahimi M."/>
            <person name="Salim K.A."/>
            <person name="Chan C.M."/>
            <person name="Lim L.B.L."/>
            <person name="Cai F."/>
            <person name="Druzhinina I.S."/>
            <person name="U'Ren J.M."/>
            <person name="Derntl C."/>
        </authorList>
    </citation>
    <scope>NUCLEOTIDE SEQUENCE</scope>
    <source>
        <strain evidence="9">TUCIM 5799</strain>
    </source>
</reference>
<dbReference type="GO" id="GO:0008270">
    <property type="term" value="F:zinc ion binding"/>
    <property type="evidence" value="ECO:0007669"/>
    <property type="project" value="InterPro"/>
</dbReference>
<dbReference type="InterPro" id="IPR007219">
    <property type="entry name" value="XnlR_reg_dom"/>
</dbReference>
<dbReference type="PANTHER" id="PTHR31845:SF17">
    <property type="entry name" value="ZN(II)2CYS6 TRANSCRIPTION FACTOR (EUROFUNG)"/>
    <property type="match status" value="1"/>
</dbReference>
<keyword evidence="2" id="KW-0479">Metal-binding</keyword>
<dbReference type="PANTHER" id="PTHR31845">
    <property type="entry name" value="FINGER DOMAIN PROTEIN, PUTATIVE-RELATED"/>
    <property type="match status" value="1"/>
</dbReference>
<evidence type="ECO:0000313" key="10">
    <source>
        <dbReference type="Proteomes" id="UP000829685"/>
    </source>
</evidence>
<dbReference type="InterPro" id="IPR036864">
    <property type="entry name" value="Zn2-C6_fun-type_DNA-bd_sf"/>
</dbReference>
<dbReference type="SUPFAM" id="SSF57701">
    <property type="entry name" value="Zn2/Cys6 DNA-binding domain"/>
    <property type="match status" value="1"/>
</dbReference>
<dbReference type="SMART" id="SM00906">
    <property type="entry name" value="Fungal_trans"/>
    <property type="match status" value="1"/>
</dbReference>
<keyword evidence="3" id="KW-0805">Transcription regulation</keyword>
<dbReference type="GO" id="GO:0000981">
    <property type="term" value="F:DNA-binding transcription factor activity, RNA polymerase II-specific"/>
    <property type="evidence" value="ECO:0007669"/>
    <property type="project" value="InterPro"/>
</dbReference>
<keyword evidence="4" id="KW-0238">DNA-binding</keyword>
<dbReference type="SMART" id="SM00066">
    <property type="entry name" value="GAL4"/>
    <property type="match status" value="1"/>
</dbReference>
<dbReference type="GO" id="GO:0005634">
    <property type="term" value="C:nucleus"/>
    <property type="evidence" value="ECO:0007669"/>
    <property type="project" value="UniProtKB-SubCell"/>
</dbReference>
<evidence type="ECO:0000256" key="1">
    <source>
        <dbReference type="ARBA" id="ARBA00004123"/>
    </source>
</evidence>
<dbReference type="AlphaFoldDB" id="A0A9P9WWX7"/>
<organism evidence="9 10">
    <name type="scientific">Neoarthrinium moseri</name>
    <dbReference type="NCBI Taxonomy" id="1658444"/>
    <lineage>
        <taxon>Eukaryota</taxon>
        <taxon>Fungi</taxon>
        <taxon>Dikarya</taxon>
        <taxon>Ascomycota</taxon>
        <taxon>Pezizomycotina</taxon>
        <taxon>Sordariomycetes</taxon>
        <taxon>Xylariomycetidae</taxon>
        <taxon>Amphisphaeriales</taxon>
        <taxon>Apiosporaceae</taxon>
        <taxon>Neoarthrinium</taxon>
    </lineage>
</organism>
<evidence type="ECO:0000256" key="5">
    <source>
        <dbReference type="ARBA" id="ARBA00023163"/>
    </source>
</evidence>
<comment type="caution">
    <text evidence="9">The sequence shown here is derived from an EMBL/GenBank/DDBJ whole genome shotgun (WGS) entry which is preliminary data.</text>
</comment>
<keyword evidence="5" id="KW-0804">Transcription</keyword>
<name>A0A9P9WWX7_9PEZI</name>
<dbReference type="CDD" id="cd12148">
    <property type="entry name" value="fungal_TF_MHR"/>
    <property type="match status" value="1"/>
</dbReference>
<dbReference type="Pfam" id="PF00172">
    <property type="entry name" value="Zn_clus"/>
    <property type="match status" value="1"/>
</dbReference>
<feature type="region of interest" description="Disordered" evidence="7">
    <location>
        <begin position="1"/>
        <end position="31"/>
    </location>
</feature>
<dbReference type="InterPro" id="IPR051089">
    <property type="entry name" value="prtT"/>
</dbReference>
<evidence type="ECO:0000259" key="8">
    <source>
        <dbReference type="PROSITE" id="PS50048"/>
    </source>
</evidence>
<feature type="domain" description="Zn(2)-C6 fungal-type" evidence="8">
    <location>
        <begin position="35"/>
        <end position="67"/>
    </location>
</feature>
<dbReference type="EMBL" id="JAFIMR010000002">
    <property type="protein sequence ID" value="KAI1880519.1"/>
    <property type="molecule type" value="Genomic_DNA"/>
</dbReference>
<gene>
    <name evidence="9" type="ORF">JX265_000759</name>
</gene>